<gene>
    <name evidence="2" type="ORF">CR513_39903</name>
</gene>
<dbReference type="Proteomes" id="UP000257109">
    <property type="component" value="Unassembled WGS sequence"/>
</dbReference>
<dbReference type="EMBL" id="QJKJ01008474">
    <property type="protein sequence ID" value="RDX79651.1"/>
    <property type="molecule type" value="Genomic_DNA"/>
</dbReference>
<feature type="compositionally biased region" description="Polar residues" evidence="1">
    <location>
        <begin position="160"/>
        <end position="182"/>
    </location>
</feature>
<dbReference type="AlphaFoldDB" id="A0A371FN32"/>
<dbReference type="OrthoDB" id="1434341at2759"/>
<feature type="region of interest" description="Disordered" evidence="1">
    <location>
        <begin position="160"/>
        <end position="215"/>
    </location>
</feature>
<name>A0A371FN32_MUCPR</name>
<evidence type="ECO:0000256" key="1">
    <source>
        <dbReference type="SAM" id="MobiDB-lite"/>
    </source>
</evidence>
<accession>A0A371FN32</accession>
<feature type="compositionally biased region" description="Polar residues" evidence="1">
    <location>
        <begin position="189"/>
        <end position="215"/>
    </location>
</feature>
<keyword evidence="3" id="KW-1185">Reference proteome</keyword>
<feature type="non-terminal residue" evidence="2">
    <location>
        <position position="1"/>
    </location>
</feature>
<reference evidence="2" key="1">
    <citation type="submission" date="2018-05" db="EMBL/GenBank/DDBJ databases">
        <title>Draft genome of Mucuna pruriens seed.</title>
        <authorList>
            <person name="Nnadi N.E."/>
            <person name="Vos R."/>
            <person name="Hasami M.H."/>
            <person name="Devisetty U.K."/>
            <person name="Aguiy J.C."/>
        </authorList>
    </citation>
    <scope>NUCLEOTIDE SEQUENCE [LARGE SCALE GENOMIC DNA]</scope>
    <source>
        <strain evidence="2">JCA_2017</strain>
    </source>
</reference>
<comment type="caution">
    <text evidence="2">The sequence shown here is derived from an EMBL/GenBank/DDBJ whole genome shotgun (WGS) entry which is preliminary data.</text>
</comment>
<evidence type="ECO:0000313" key="3">
    <source>
        <dbReference type="Proteomes" id="UP000257109"/>
    </source>
</evidence>
<organism evidence="2 3">
    <name type="scientific">Mucuna pruriens</name>
    <name type="common">Velvet bean</name>
    <name type="synonym">Dolichos pruriens</name>
    <dbReference type="NCBI Taxonomy" id="157652"/>
    <lineage>
        <taxon>Eukaryota</taxon>
        <taxon>Viridiplantae</taxon>
        <taxon>Streptophyta</taxon>
        <taxon>Embryophyta</taxon>
        <taxon>Tracheophyta</taxon>
        <taxon>Spermatophyta</taxon>
        <taxon>Magnoliopsida</taxon>
        <taxon>eudicotyledons</taxon>
        <taxon>Gunneridae</taxon>
        <taxon>Pentapetalae</taxon>
        <taxon>rosids</taxon>
        <taxon>fabids</taxon>
        <taxon>Fabales</taxon>
        <taxon>Fabaceae</taxon>
        <taxon>Papilionoideae</taxon>
        <taxon>50 kb inversion clade</taxon>
        <taxon>NPAAA clade</taxon>
        <taxon>indigoferoid/millettioid clade</taxon>
        <taxon>Phaseoleae</taxon>
        <taxon>Mucuna</taxon>
    </lineage>
</organism>
<evidence type="ECO:0008006" key="4">
    <source>
        <dbReference type="Google" id="ProtNLM"/>
    </source>
</evidence>
<sequence>MSRFVVMREFLSKYEDKLCLNLERIITSLRLHKLFIDRFIVDQNAKSYSCNFWELVGRPYRHVVATTTYKGENLNKYVHFYYDKMSYEKCYGHTLSHINVENNWLVKGLEDQKIWSQHEKLQESFYGASQAANGFKVPTSESNGSQPNVKVVEIHNEGNNVSQVPSNVGSELPTQGSQVTSTRSEHPTHGSQVSIGGSELPTGSQLPTQSSQVQTRMRLQRRKFIHYSTRATSTTILMTTTTVIANHEATTIVIANHKATTATLNEEGC</sequence>
<protein>
    <recommendedName>
        <fullName evidence="4">Zinc finger PMZ-type domain-containing protein</fullName>
    </recommendedName>
</protein>
<proteinExistence type="predicted"/>
<evidence type="ECO:0000313" key="2">
    <source>
        <dbReference type="EMBL" id="RDX79651.1"/>
    </source>
</evidence>